<evidence type="ECO:0000313" key="1">
    <source>
        <dbReference type="EMBL" id="KYQ73298.1"/>
    </source>
</evidence>
<evidence type="ECO:0000313" key="2">
    <source>
        <dbReference type="Proteomes" id="UP000076276"/>
    </source>
</evidence>
<dbReference type="STRING" id="1806892.AZH43_06345"/>
<accession>A0A151Y5I9</accession>
<proteinExistence type="predicted"/>
<comment type="caution">
    <text evidence="1">The sequence shown here is derived from an EMBL/GenBank/DDBJ whole genome shotgun (WGS) entry which is preliminary data.</text>
</comment>
<organism evidence="1 2">
    <name type="scientific">Acinetobacter pragensis</name>
    <dbReference type="NCBI Taxonomy" id="1806892"/>
    <lineage>
        <taxon>Bacteria</taxon>
        <taxon>Pseudomonadati</taxon>
        <taxon>Pseudomonadota</taxon>
        <taxon>Gammaproteobacteria</taxon>
        <taxon>Moraxellales</taxon>
        <taxon>Moraxellaceae</taxon>
        <taxon>Acinetobacter</taxon>
    </lineage>
</organism>
<evidence type="ECO:0008006" key="3">
    <source>
        <dbReference type="Google" id="ProtNLM"/>
    </source>
</evidence>
<protein>
    <recommendedName>
        <fullName evidence="3">HTH merR-type domain-containing protein</fullName>
    </recommendedName>
</protein>
<sequence length="63" mass="7316">MKESSCTIVKWYSMRQVAAELGMAVNTFKKHYLEKYPPDRSSDKYKGWTETSLNKIKKEIGAI</sequence>
<dbReference type="EMBL" id="LUAW01000010">
    <property type="protein sequence ID" value="KYQ73298.1"/>
    <property type="molecule type" value="Genomic_DNA"/>
</dbReference>
<keyword evidence="2" id="KW-1185">Reference proteome</keyword>
<dbReference type="OrthoDB" id="6694532at2"/>
<reference evidence="1 2" key="1">
    <citation type="submission" date="2016-03" db="EMBL/GenBank/DDBJ databases">
        <title>Acinetobacter genomospecies 28 strain ANC 4149.</title>
        <authorList>
            <person name="Radolfova-Krizova L."/>
            <person name="Nemec A."/>
        </authorList>
    </citation>
    <scope>NUCLEOTIDE SEQUENCE [LARGE SCALE GENOMIC DNA]</scope>
    <source>
        <strain evidence="1 2">ANC 4149</strain>
    </source>
</reference>
<dbReference type="AlphaFoldDB" id="A0A151Y5I9"/>
<dbReference type="RefSeq" id="WP_067666219.1">
    <property type="nucleotide sequence ID" value="NZ_CBCSIK010000006.1"/>
</dbReference>
<gene>
    <name evidence="1" type="ORF">AZH43_06345</name>
</gene>
<name>A0A151Y5I9_9GAMM</name>
<dbReference type="Proteomes" id="UP000076276">
    <property type="component" value="Unassembled WGS sequence"/>
</dbReference>